<proteinExistence type="inferred from homology"/>
<dbReference type="GO" id="GO:0005576">
    <property type="term" value="C:extracellular region"/>
    <property type="evidence" value="ECO:0007669"/>
    <property type="project" value="UniProtKB-SubCell"/>
</dbReference>
<dbReference type="PANTHER" id="PTHR33285:SF55">
    <property type="entry name" value="PHYTOSULFOKINES 3"/>
    <property type="match status" value="1"/>
</dbReference>
<evidence type="ECO:0000256" key="5">
    <source>
        <dbReference type="ARBA" id="ARBA00022641"/>
    </source>
</evidence>
<protein>
    <recommendedName>
        <fullName evidence="9">Phytosulfokine</fullName>
    </recommendedName>
    <component>
        <recommendedName>
            <fullName evidence="9">Phytosulfokine-alpha</fullName>
            <shortName evidence="9">PSK-alpha</shortName>
            <shortName evidence="9">Phytosulfokine-a</shortName>
        </recommendedName>
    </component>
    <component>
        <recommendedName>
            <fullName evidence="9">Phytosulfokine-beta</fullName>
            <shortName evidence="9">PSK-beta</shortName>
            <shortName evidence="9">Phytosulfokine-b</shortName>
        </recommendedName>
    </component>
</protein>
<comment type="caution">
    <text evidence="11">The sequence shown here is derived from an EMBL/GenBank/DDBJ whole genome shotgun (WGS) entry which is preliminary data.</text>
</comment>
<keyword evidence="7 9" id="KW-0221">Differentiation</keyword>
<comment type="similarity">
    <text evidence="2 9">Belongs to the phytosulfokine family.</text>
</comment>
<dbReference type="Proteomes" id="UP001314170">
    <property type="component" value="Unassembled WGS sequence"/>
</dbReference>
<evidence type="ECO:0000313" key="11">
    <source>
        <dbReference type="EMBL" id="CAK7326445.1"/>
    </source>
</evidence>
<dbReference type="PANTHER" id="PTHR33285">
    <property type="entry name" value="PHYTOSULFOKINES 3"/>
    <property type="match status" value="1"/>
</dbReference>
<dbReference type="GO" id="GO:0008083">
    <property type="term" value="F:growth factor activity"/>
    <property type="evidence" value="ECO:0007669"/>
    <property type="project" value="UniProtKB-UniRule"/>
</dbReference>
<evidence type="ECO:0000256" key="3">
    <source>
        <dbReference type="ARBA" id="ARBA00022473"/>
    </source>
</evidence>
<dbReference type="GO" id="GO:0030154">
    <property type="term" value="P:cell differentiation"/>
    <property type="evidence" value="ECO:0007669"/>
    <property type="project" value="UniProtKB-UniRule"/>
</dbReference>
<keyword evidence="12" id="KW-1185">Reference proteome</keyword>
<keyword evidence="4 9" id="KW-0964">Secreted</keyword>
<accession>A0AAV1R092</accession>
<evidence type="ECO:0000256" key="2">
    <source>
        <dbReference type="ARBA" id="ARBA00010781"/>
    </source>
</evidence>
<dbReference type="Pfam" id="PF06404">
    <property type="entry name" value="PSK"/>
    <property type="match status" value="1"/>
</dbReference>
<evidence type="ECO:0000256" key="7">
    <source>
        <dbReference type="ARBA" id="ARBA00022782"/>
    </source>
</evidence>
<gene>
    <name evidence="11" type="ORF">DCAF_LOCUS4145</name>
</gene>
<evidence type="ECO:0000256" key="4">
    <source>
        <dbReference type="ARBA" id="ARBA00022525"/>
    </source>
</evidence>
<dbReference type="GO" id="GO:0008283">
    <property type="term" value="P:cell population proliferation"/>
    <property type="evidence" value="ECO:0007669"/>
    <property type="project" value="UniProtKB-UniRule"/>
</dbReference>
<comment type="function">
    <text evidence="9">Promotes plant cell differentiation, organogenesis and somatic embryogenesis as well as cell proliferation.</text>
</comment>
<evidence type="ECO:0000256" key="6">
    <source>
        <dbReference type="ARBA" id="ARBA00022729"/>
    </source>
</evidence>
<keyword evidence="5 9" id="KW-0765">Sulfation</keyword>
<evidence type="ECO:0000313" key="12">
    <source>
        <dbReference type="Proteomes" id="UP001314170"/>
    </source>
</evidence>
<sequence length="79" mass="8751">MMVLFLLLSSAKSRLISATARPESKPQDPYSSIPMGSSPEESSIYDDGSCSELEIDECLTRRSMVDHTDYIYTQDISGP</sequence>
<evidence type="ECO:0000256" key="9">
    <source>
        <dbReference type="RuleBase" id="RU368031"/>
    </source>
</evidence>
<dbReference type="InterPro" id="IPR009438">
    <property type="entry name" value="Phytosulfokine"/>
</dbReference>
<name>A0AAV1R092_9ROSI</name>
<feature type="region of interest" description="Disordered" evidence="10">
    <location>
        <begin position="18"/>
        <end position="47"/>
    </location>
</feature>
<feature type="signal peptide" evidence="9">
    <location>
        <begin position="1"/>
        <end position="18"/>
    </location>
</feature>
<feature type="chain" id="PRO_5043099797" description="Phytosulfokine" evidence="9">
    <location>
        <begin position="19"/>
        <end position="79"/>
    </location>
</feature>
<reference evidence="11 12" key="1">
    <citation type="submission" date="2024-01" db="EMBL/GenBank/DDBJ databases">
        <authorList>
            <person name="Waweru B."/>
        </authorList>
    </citation>
    <scope>NUCLEOTIDE SEQUENCE [LARGE SCALE GENOMIC DNA]</scope>
</reference>
<keyword evidence="8 9" id="KW-0339">Growth factor</keyword>
<evidence type="ECO:0000256" key="1">
    <source>
        <dbReference type="ARBA" id="ARBA00004613"/>
    </source>
</evidence>
<comment type="PTM">
    <text evidence="9">Sulfation is important for activity and for the binding to a putative membrane receptor.</text>
</comment>
<keyword evidence="3 9" id="KW-0217">Developmental protein</keyword>
<comment type="PTM">
    <text evidence="9">PSK-alpha is produced by endopeptidase digestion. PSK-beta is produced from PSK-alpha by exopeptidase digestion.</text>
</comment>
<organism evidence="11 12">
    <name type="scientific">Dovyalis caffra</name>
    <dbReference type="NCBI Taxonomy" id="77055"/>
    <lineage>
        <taxon>Eukaryota</taxon>
        <taxon>Viridiplantae</taxon>
        <taxon>Streptophyta</taxon>
        <taxon>Embryophyta</taxon>
        <taxon>Tracheophyta</taxon>
        <taxon>Spermatophyta</taxon>
        <taxon>Magnoliopsida</taxon>
        <taxon>eudicotyledons</taxon>
        <taxon>Gunneridae</taxon>
        <taxon>Pentapetalae</taxon>
        <taxon>rosids</taxon>
        <taxon>fabids</taxon>
        <taxon>Malpighiales</taxon>
        <taxon>Salicaceae</taxon>
        <taxon>Flacourtieae</taxon>
        <taxon>Dovyalis</taxon>
    </lineage>
</organism>
<evidence type="ECO:0000256" key="10">
    <source>
        <dbReference type="SAM" id="MobiDB-lite"/>
    </source>
</evidence>
<evidence type="ECO:0000256" key="8">
    <source>
        <dbReference type="ARBA" id="ARBA00023030"/>
    </source>
</evidence>
<keyword evidence="6 9" id="KW-0732">Signal</keyword>
<comment type="subcellular location">
    <subcellularLocation>
        <location evidence="1 9">Secreted</location>
    </subcellularLocation>
</comment>
<dbReference type="EMBL" id="CAWUPB010000851">
    <property type="protein sequence ID" value="CAK7326445.1"/>
    <property type="molecule type" value="Genomic_DNA"/>
</dbReference>
<dbReference type="AlphaFoldDB" id="A0AAV1R092"/>